<name>A0ABU7VAX7_9MICO</name>
<dbReference type="PANTHER" id="PTHR30408">
    <property type="entry name" value="TYPE-1 RESTRICTION ENZYME ECOKI SPECIFICITY PROTEIN"/>
    <property type="match status" value="1"/>
</dbReference>
<keyword evidence="5" id="KW-0540">Nuclease</keyword>
<comment type="similarity">
    <text evidence="1">Belongs to the type-I restriction system S methylase family.</text>
</comment>
<dbReference type="EMBL" id="JAZHOV010000008">
    <property type="protein sequence ID" value="MEF2256181.1"/>
    <property type="molecule type" value="Genomic_DNA"/>
</dbReference>
<evidence type="ECO:0000313" key="5">
    <source>
        <dbReference type="EMBL" id="MEF2256181.1"/>
    </source>
</evidence>
<evidence type="ECO:0000313" key="6">
    <source>
        <dbReference type="Proteomes" id="UP001351900"/>
    </source>
</evidence>
<dbReference type="Gene3D" id="3.90.220.20">
    <property type="entry name" value="DNA methylase specificity domains"/>
    <property type="match status" value="2"/>
</dbReference>
<dbReference type="RefSeq" id="WP_331792264.1">
    <property type="nucleotide sequence ID" value="NZ_BAAAUO010000001.1"/>
</dbReference>
<dbReference type="EC" id="3.1.21.-" evidence="5"/>
<proteinExistence type="inferred from homology"/>
<dbReference type="InterPro" id="IPR044946">
    <property type="entry name" value="Restrct_endonuc_typeI_TRD_sf"/>
</dbReference>
<keyword evidence="5" id="KW-0378">Hydrolase</keyword>
<keyword evidence="2" id="KW-0680">Restriction system</keyword>
<comment type="caution">
    <text evidence="5">The sequence shown here is derived from an EMBL/GenBank/DDBJ whole genome shotgun (WGS) entry which is preliminary data.</text>
</comment>
<reference evidence="5 6" key="1">
    <citation type="submission" date="2024-01" db="EMBL/GenBank/DDBJ databases">
        <title>the genome sequence of strain Microbacterium schleiferi NBRC 15075.</title>
        <authorList>
            <person name="Ding Y."/>
            <person name="Zhang G."/>
        </authorList>
    </citation>
    <scope>NUCLEOTIDE SEQUENCE [LARGE SCALE GENOMIC DNA]</scope>
    <source>
        <strain evidence="5 6">NBRC 15075</strain>
    </source>
</reference>
<feature type="domain" description="Type I restriction modification DNA specificity" evidence="4">
    <location>
        <begin position="69"/>
        <end position="159"/>
    </location>
</feature>
<keyword evidence="5" id="KW-0255">Endonuclease</keyword>
<evidence type="ECO:0000259" key="4">
    <source>
        <dbReference type="Pfam" id="PF01420"/>
    </source>
</evidence>
<evidence type="ECO:0000256" key="1">
    <source>
        <dbReference type="ARBA" id="ARBA00010923"/>
    </source>
</evidence>
<accession>A0ABU7VAX7</accession>
<sequence>MTWETVPLDGLISPVSGRAEARHLPVYSVTKHSGFVLSSDYFKKQVFSQDLSTYRVVEKGQFAYATIHLDEGSIGIAPEACVISPMYTVFSVDKSRVDAGYLIRLMKSPGAVAQYSRLGRGTAERRKSISLEALGRLPIPLPPLPEQRRIAAILDEADAVRQKATDFRRHALEELAATFVIEAVSASSTRAPLSRLGVSLSAGLSVGDGGLDSHPDHRILKVSAVSRGAFDATETKSMPMDYKPPTAHLVRSGDLLMTRASGSLDLIARSAFVTQIHDYVYLPDKVWRVEVSPESPLSKRFIDGLTRHPAFRSYVENKASGASGVRNISQAKVLSYEAPVPPTASLTALDGQLVMVEEMRESLAARAKTLDELFASLQHRAYRGEL</sequence>
<gene>
    <name evidence="5" type="ORF">V2V91_13705</name>
</gene>
<dbReference type="PANTHER" id="PTHR30408:SF12">
    <property type="entry name" value="TYPE I RESTRICTION ENZYME MJAVIII SPECIFICITY SUBUNIT"/>
    <property type="match status" value="1"/>
</dbReference>
<organism evidence="5 6">
    <name type="scientific">Microbacterium schleiferi</name>
    <dbReference type="NCBI Taxonomy" id="69362"/>
    <lineage>
        <taxon>Bacteria</taxon>
        <taxon>Bacillati</taxon>
        <taxon>Actinomycetota</taxon>
        <taxon>Actinomycetes</taxon>
        <taxon>Micrococcales</taxon>
        <taxon>Microbacteriaceae</taxon>
        <taxon>Microbacterium</taxon>
    </lineage>
</organism>
<dbReference type="InterPro" id="IPR052021">
    <property type="entry name" value="Type-I_RS_S_subunit"/>
</dbReference>
<dbReference type="GO" id="GO:0016787">
    <property type="term" value="F:hydrolase activity"/>
    <property type="evidence" value="ECO:0007669"/>
    <property type="project" value="UniProtKB-KW"/>
</dbReference>
<keyword evidence="6" id="KW-1185">Reference proteome</keyword>
<dbReference type="GO" id="GO:0004519">
    <property type="term" value="F:endonuclease activity"/>
    <property type="evidence" value="ECO:0007669"/>
    <property type="project" value="UniProtKB-KW"/>
</dbReference>
<evidence type="ECO:0000256" key="2">
    <source>
        <dbReference type="ARBA" id="ARBA00022747"/>
    </source>
</evidence>
<keyword evidence="3" id="KW-0238">DNA-binding</keyword>
<evidence type="ECO:0000256" key="3">
    <source>
        <dbReference type="ARBA" id="ARBA00023125"/>
    </source>
</evidence>
<protein>
    <submittedName>
        <fullName evidence="5">Restriction endonuclease subunit S</fullName>
        <ecNumber evidence="5">3.1.21.-</ecNumber>
    </submittedName>
</protein>
<dbReference type="Proteomes" id="UP001351900">
    <property type="component" value="Unassembled WGS sequence"/>
</dbReference>
<dbReference type="SUPFAM" id="SSF116734">
    <property type="entry name" value="DNA methylase specificity domain"/>
    <property type="match status" value="2"/>
</dbReference>
<dbReference type="InterPro" id="IPR000055">
    <property type="entry name" value="Restrct_endonuc_typeI_TRD"/>
</dbReference>
<dbReference type="Pfam" id="PF01420">
    <property type="entry name" value="Methylase_S"/>
    <property type="match status" value="1"/>
</dbReference>